<dbReference type="InterPro" id="IPR024047">
    <property type="entry name" value="MM3350-like_sf"/>
</dbReference>
<dbReference type="EMBL" id="CADIKK010000044">
    <property type="protein sequence ID" value="CAB3806234.1"/>
    <property type="molecule type" value="Genomic_DNA"/>
</dbReference>
<gene>
    <name evidence="2" type="ORF">LMG28614_06344</name>
</gene>
<evidence type="ECO:0000259" key="1">
    <source>
        <dbReference type="Pfam" id="PF07929"/>
    </source>
</evidence>
<dbReference type="Proteomes" id="UP000494365">
    <property type="component" value="Unassembled WGS sequence"/>
</dbReference>
<dbReference type="RefSeq" id="WP_246279289.1">
    <property type="nucleotide sequence ID" value="NZ_CADIKK010000044.1"/>
</dbReference>
<protein>
    <recommendedName>
        <fullName evidence="1">Plasmid pRiA4b Orf3-like domain-containing protein</fullName>
    </recommendedName>
</protein>
<name>A0A6S7DH14_9BURK</name>
<evidence type="ECO:0000313" key="3">
    <source>
        <dbReference type="Proteomes" id="UP000494365"/>
    </source>
</evidence>
<dbReference type="SUPFAM" id="SSF159941">
    <property type="entry name" value="MM3350-like"/>
    <property type="match status" value="1"/>
</dbReference>
<sequence>MGWNNEHLHQLIVRGWRYGGHREGALQFFDGPDTLSLAAFGLREYERFAYGYDFAAWRLHDGRAERETAPKRGLI</sequence>
<dbReference type="AlphaFoldDB" id="A0A6S7DH14"/>
<accession>A0A6S7DH14</accession>
<dbReference type="Pfam" id="PF07929">
    <property type="entry name" value="PRiA4_ORF3"/>
    <property type="match status" value="1"/>
</dbReference>
<dbReference type="InterPro" id="IPR012912">
    <property type="entry name" value="Plasmid_pRiA4b_Orf3-like"/>
</dbReference>
<evidence type="ECO:0000313" key="2">
    <source>
        <dbReference type="EMBL" id="CAB3806234.1"/>
    </source>
</evidence>
<reference evidence="2 3" key="1">
    <citation type="submission" date="2020-04" db="EMBL/GenBank/DDBJ databases">
        <authorList>
            <person name="De Canck E."/>
        </authorList>
    </citation>
    <scope>NUCLEOTIDE SEQUENCE [LARGE SCALE GENOMIC DNA]</scope>
    <source>
        <strain evidence="2 3">LMG 28614</strain>
    </source>
</reference>
<proteinExistence type="predicted"/>
<keyword evidence="3" id="KW-1185">Reference proteome</keyword>
<feature type="domain" description="Plasmid pRiA4b Orf3-like" evidence="1">
    <location>
        <begin position="1"/>
        <end position="61"/>
    </location>
</feature>
<organism evidence="2 3">
    <name type="scientific">Paraburkholderia ultramafica</name>
    <dbReference type="NCBI Taxonomy" id="1544867"/>
    <lineage>
        <taxon>Bacteria</taxon>
        <taxon>Pseudomonadati</taxon>
        <taxon>Pseudomonadota</taxon>
        <taxon>Betaproteobacteria</taxon>
        <taxon>Burkholderiales</taxon>
        <taxon>Burkholderiaceae</taxon>
        <taxon>Paraburkholderia</taxon>
    </lineage>
</organism>